<gene>
    <name evidence="2" type="ORF">G2W53_023326</name>
</gene>
<dbReference type="InterPro" id="IPR008962">
    <property type="entry name" value="PapD-like_sf"/>
</dbReference>
<keyword evidence="3" id="KW-1185">Reference proteome</keyword>
<sequence>MAYVSILKELDKMIPGQERRGRPSIRPNDLDRYYRLTPSNLDVVQIQSKVSQLIQSTEYRGLVSRESLPRAMKRNWLGVVELKKQSSCSIQLTNNTTYHVAFKESDPPSPPAPHHKEKESNLYHFYHCIKPVTMQAQKVAPADMACKDKFLIQSTVVPVGTTSEDITSSLFVKDNDKYVEENKLKVALISPTSSPDVSPINGDLKNGLAYENDQIFSRQEILSPEPMRNMFSVSFLTESFLSRDCQIIQNAEQRMVNEELKHEKNIELIPEQEVGLKTVKDVAEELEPEISELEVSKDVKLNTVKDVEELKTEKEAEVNALKGVEELKLMEAIEEMKFKLDKLESKLDEARVTISKLTEERRQSNLETKILQEKLLSVSSLDTVHTIDARHCVHAAPNVLDFF</sequence>
<evidence type="ECO:0000313" key="3">
    <source>
        <dbReference type="Proteomes" id="UP000634136"/>
    </source>
</evidence>
<dbReference type="GO" id="GO:0005789">
    <property type="term" value="C:endoplasmic reticulum membrane"/>
    <property type="evidence" value="ECO:0007669"/>
    <property type="project" value="InterPro"/>
</dbReference>
<dbReference type="OrthoDB" id="264603at2759"/>
<dbReference type="InterPro" id="IPR013783">
    <property type="entry name" value="Ig-like_fold"/>
</dbReference>
<name>A0A834TA51_9FABA</name>
<accession>A0A834TA51</accession>
<dbReference type="EMBL" id="JAAIUW010000008">
    <property type="protein sequence ID" value="KAF7817871.1"/>
    <property type="molecule type" value="Genomic_DNA"/>
</dbReference>
<dbReference type="Proteomes" id="UP000634136">
    <property type="component" value="Unassembled WGS sequence"/>
</dbReference>
<dbReference type="GO" id="GO:0061817">
    <property type="term" value="P:endoplasmic reticulum-plasma membrane tethering"/>
    <property type="evidence" value="ECO:0007669"/>
    <property type="project" value="TreeGrafter"/>
</dbReference>
<dbReference type="GO" id="GO:0005886">
    <property type="term" value="C:plasma membrane"/>
    <property type="evidence" value="ECO:0007669"/>
    <property type="project" value="TreeGrafter"/>
</dbReference>
<dbReference type="PANTHER" id="PTHR10809:SF45">
    <property type="entry name" value="VESICLE-ASSOCIATED PROTEIN 2-2"/>
    <property type="match status" value="1"/>
</dbReference>
<comment type="caution">
    <text evidence="2">The sequence shown here is derived from an EMBL/GenBank/DDBJ whole genome shotgun (WGS) entry which is preliminary data.</text>
</comment>
<reference evidence="2" key="1">
    <citation type="submission" date="2020-09" db="EMBL/GenBank/DDBJ databases">
        <title>Genome-Enabled Discovery of Anthraquinone Biosynthesis in Senna tora.</title>
        <authorList>
            <person name="Kang S.-H."/>
            <person name="Pandey R.P."/>
            <person name="Lee C.-M."/>
            <person name="Sim J.-S."/>
            <person name="Jeong J.-T."/>
            <person name="Choi B.-S."/>
            <person name="Jung M."/>
            <person name="Ginzburg D."/>
            <person name="Zhao K."/>
            <person name="Won S.Y."/>
            <person name="Oh T.-J."/>
            <person name="Yu Y."/>
            <person name="Kim N.-H."/>
            <person name="Lee O.R."/>
            <person name="Lee T.-H."/>
            <person name="Bashyal P."/>
            <person name="Kim T.-S."/>
            <person name="Lee W.-H."/>
            <person name="Kawkins C."/>
            <person name="Kim C.-K."/>
            <person name="Kim J.S."/>
            <person name="Ahn B.O."/>
            <person name="Rhee S.Y."/>
            <person name="Sohng J.K."/>
        </authorList>
    </citation>
    <scope>NUCLEOTIDE SEQUENCE</scope>
    <source>
        <tissue evidence="2">Leaf</tissue>
    </source>
</reference>
<dbReference type="SUPFAM" id="SSF49354">
    <property type="entry name" value="PapD-like"/>
    <property type="match status" value="1"/>
</dbReference>
<protein>
    <submittedName>
        <fullName evidence="2">Vesicle-associated protein 2-2-like isoform X1</fullName>
    </submittedName>
</protein>
<dbReference type="InterPro" id="IPR016763">
    <property type="entry name" value="VAP"/>
</dbReference>
<feature type="coiled-coil region" evidence="1">
    <location>
        <begin position="304"/>
        <end position="374"/>
    </location>
</feature>
<organism evidence="2 3">
    <name type="scientific">Senna tora</name>
    <dbReference type="NCBI Taxonomy" id="362788"/>
    <lineage>
        <taxon>Eukaryota</taxon>
        <taxon>Viridiplantae</taxon>
        <taxon>Streptophyta</taxon>
        <taxon>Embryophyta</taxon>
        <taxon>Tracheophyta</taxon>
        <taxon>Spermatophyta</taxon>
        <taxon>Magnoliopsida</taxon>
        <taxon>eudicotyledons</taxon>
        <taxon>Gunneridae</taxon>
        <taxon>Pentapetalae</taxon>
        <taxon>rosids</taxon>
        <taxon>fabids</taxon>
        <taxon>Fabales</taxon>
        <taxon>Fabaceae</taxon>
        <taxon>Caesalpinioideae</taxon>
        <taxon>Cassia clade</taxon>
        <taxon>Senna</taxon>
    </lineage>
</organism>
<keyword evidence="1" id="KW-0175">Coiled coil</keyword>
<evidence type="ECO:0000313" key="2">
    <source>
        <dbReference type="EMBL" id="KAF7817871.1"/>
    </source>
</evidence>
<proteinExistence type="predicted"/>
<dbReference type="GO" id="GO:0090158">
    <property type="term" value="P:endoplasmic reticulum membrane organization"/>
    <property type="evidence" value="ECO:0007669"/>
    <property type="project" value="TreeGrafter"/>
</dbReference>
<dbReference type="AlphaFoldDB" id="A0A834TA51"/>
<dbReference type="PANTHER" id="PTHR10809">
    <property type="entry name" value="VESICLE-ASSOCIATED MEMBRANE PROTEIN-ASSOCIATED PROTEIN"/>
    <property type="match status" value="1"/>
</dbReference>
<dbReference type="Gene3D" id="2.60.40.10">
    <property type="entry name" value="Immunoglobulins"/>
    <property type="match status" value="1"/>
</dbReference>
<evidence type="ECO:0000256" key="1">
    <source>
        <dbReference type="SAM" id="Coils"/>
    </source>
</evidence>